<evidence type="ECO:0000313" key="2">
    <source>
        <dbReference type="EMBL" id="KAF3762393.1"/>
    </source>
</evidence>
<name>A0A9P5CKT4_CRYP1</name>
<reference evidence="2" key="1">
    <citation type="journal article" date="2020" name="Phytopathology">
        <title>Genome sequence of the chestnut blight fungus Cryphonectria parasitica EP155: A fundamental resource for an archetypical invasive plant pathogen.</title>
        <authorList>
            <person name="Crouch J.A."/>
            <person name="Dawe A."/>
            <person name="Aerts A."/>
            <person name="Barry K."/>
            <person name="Churchill A.C.L."/>
            <person name="Grimwood J."/>
            <person name="Hillman B."/>
            <person name="Milgroom M.G."/>
            <person name="Pangilinan J."/>
            <person name="Smith M."/>
            <person name="Salamov A."/>
            <person name="Schmutz J."/>
            <person name="Yadav J."/>
            <person name="Grigoriev I.V."/>
            <person name="Nuss D."/>
        </authorList>
    </citation>
    <scope>NUCLEOTIDE SEQUENCE</scope>
    <source>
        <strain evidence="2">EP155</strain>
    </source>
</reference>
<feature type="region of interest" description="Disordered" evidence="1">
    <location>
        <begin position="1"/>
        <end position="41"/>
    </location>
</feature>
<dbReference type="OrthoDB" id="20473at2759"/>
<evidence type="ECO:0000313" key="3">
    <source>
        <dbReference type="Proteomes" id="UP000803844"/>
    </source>
</evidence>
<sequence>MEASSAKKGKAAASGHSSSSNYNNNGAGASSSKSASAAPPWANLPKAQDIVRCPQINWAQYAIEGEALNKLHNEQLSRPTLGTPALMAANGTFEFTGAANPDDGKRVEGISAPFNPLRDRKPSKGKGPRRGA</sequence>
<organism evidence="2 3">
    <name type="scientific">Cryphonectria parasitica (strain ATCC 38755 / EP155)</name>
    <dbReference type="NCBI Taxonomy" id="660469"/>
    <lineage>
        <taxon>Eukaryota</taxon>
        <taxon>Fungi</taxon>
        <taxon>Dikarya</taxon>
        <taxon>Ascomycota</taxon>
        <taxon>Pezizomycotina</taxon>
        <taxon>Sordariomycetes</taxon>
        <taxon>Sordariomycetidae</taxon>
        <taxon>Diaporthales</taxon>
        <taxon>Cryphonectriaceae</taxon>
        <taxon>Cryphonectria-Endothia species complex</taxon>
        <taxon>Cryphonectria</taxon>
    </lineage>
</organism>
<dbReference type="GeneID" id="63836913"/>
<feature type="compositionally biased region" description="Low complexity" evidence="1">
    <location>
        <begin position="1"/>
        <end position="38"/>
    </location>
</feature>
<feature type="compositionally biased region" description="Basic residues" evidence="1">
    <location>
        <begin position="123"/>
        <end position="132"/>
    </location>
</feature>
<proteinExistence type="predicted"/>
<dbReference type="EMBL" id="MU032350">
    <property type="protein sequence ID" value="KAF3762393.1"/>
    <property type="molecule type" value="Genomic_DNA"/>
</dbReference>
<dbReference type="AlphaFoldDB" id="A0A9P5CKT4"/>
<comment type="caution">
    <text evidence="2">The sequence shown here is derived from an EMBL/GenBank/DDBJ whole genome shotgun (WGS) entry which is preliminary data.</text>
</comment>
<feature type="region of interest" description="Disordered" evidence="1">
    <location>
        <begin position="94"/>
        <end position="132"/>
    </location>
</feature>
<protein>
    <submittedName>
        <fullName evidence="2">Uncharacterized protein</fullName>
    </submittedName>
</protein>
<evidence type="ECO:0000256" key="1">
    <source>
        <dbReference type="SAM" id="MobiDB-lite"/>
    </source>
</evidence>
<gene>
    <name evidence="2" type="ORF">M406DRAFT_323533</name>
</gene>
<keyword evidence="3" id="KW-1185">Reference proteome</keyword>
<accession>A0A9P5CKT4</accession>
<dbReference type="RefSeq" id="XP_040773372.1">
    <property type="nucleotide sequence ID" value="XM_040919784.1"/>
</dbReference>
<dbReference type="Proteomes" id="UP000803844">
    <property type="component" value="Unassembled WGS sequence"/>
</dbReference>